<dbReference type="AlphaFoldDB" id="A0A432VUP0"/>
<evidence type="ECO:0000313" key="5">
    <source>
        <dbReference type="Proteomes" id="UP000288212"/>
    </source>
</evidence>
<dbReference type="GO" id="GO:0008894">
    <property type="term" value="F:guanosine-5'-triphosphate,3'-diphosphate diphosphatase activity"/>
    <property type="evidence" value="ECO:0007669"/>
    <property type="project" value="TreeGrafter"/>
</dbReference>
<dbReference type="PANTHER" id="PTHR30005">
    <property type="entry name" value="EXOPOLYPHOSPHATASE"/>
    <property type="match status" value="1"/>
</dbReference>
<accession>A0A432VUP0</accession>
<dbReference type="Gene3D" id="3.30.420.40">
    <property type="match status" value="1"/>
</dbReference>
<dbReference type="EMBL" id="PIPI01000003">
    <property type="protein sequence ID" value="RUO20256.1"/>
    <property type="molecule type" value="Genomic_DNA"/>
</dbReference>
<dbReference type="InterPro" id="IPR050273">
    <property type="entry name" value="GppA/Ppx_hydrolase"/>
</dbReference>
<dbReference type="InterPro" id="IPR003695">
    <property type="entry name" value="Ppx_GppA_N"/>
</dbReference>
<sequence length="501" mass="55383">MRSKDYYAAIDLGSNSFHMLVVRVVAGSVQVVSKIRRKVRLASGLQDDGSLSAEARQRALDCLAIFADRVRDIAPENITAVGTATLRKLQANDPFLEQVRSTLGHPLRIISGAEEAATIYQGIAHTTAHHGRLLAIDIGGASTELALGHGFTATILRSLDMGCVTWVTRYFADGSVTSENCNAAIAAVEDIVSEHAAAYQEHGWDVVLGASGTFKALQEIATVRRLPERFTLVWLEQLLQETIQHGHFDKLNVHGLKDSRKPTFVSGLCILIGLFRALHITTVEATEGALREGLVYSMLEELQHPDVQLRTLESLVQSYHLDLQQAQRVKRVALEYYSKTPSGWCDISGEDVGALLRAASYLHEIGLALSYQHASSHGHYLLANSNLPGFTQRQREYLLALISSVSGIIDDDEQPESLPDYQSLARLSRLLRLAVLACQRRNDEMIAEAHIEIEGDEIRLQFAPDFMATNPYLQSLYDSEVAWQEQFGGLALLTDSVNRQR</sequence>
<evidence type="ECO:0000313" key="4">
    <source>
        <dbReference type="EMBL" id="RUO20256.1"/>
    </source>
</evidence>
<keyword evidence="1" id="KW-0378">Hydrolase</keyword>
<dbReference type="PIRSF" id="PIRSF001267">
    <property type="entry name" value="Pyrophosphatase_GppA_Ppx"/>
    <property type="match status" value="1"/>
</dbReference>
<dbReference type="OrthoDB" id="9793035at2"/>
<comment type="caution">
    <text evidence="4">The sequence shown here is derived from an EMBL/GenBank/DDBJ whole genome shotgun (WGS) entry which is preliminary data.</text>
</comment>
<dbReference type="Gene3D" id="1.10.3210.10">
    <property type="entry name" value="Hypothetical protein af1432"/>
    <property type="match status" value="1"/>
</dbReference>
<dbReference type="RefSeq" id="WP_126792325.1">
    <property type="nucleotide sequence ID" value="NZ_PIPI01000003.1"/>
</dbReference>
<gene>
    <name evidence="4" type="ORF">CWE06_06420</name>
</gene>
<reference evidence="4 5" key="1">
    <citation type="journal article" date="2011" name="Front. Microbiol.">
        <title>Genomic signatures of strain selection and enhancement in Bacillus atrophaeus var. globigii, a historical biowarfare simulant.</title>
        <authorList>
            <person name="Gibbons H.S."/>
            <person name="Broomall S.M."/>
            <person name="McNew L.A."/>
            <person name="Daligault H."/>
            <person name="Chapman C."/>
            <person name="Bruce D."/>
            <person name="Karavis M."/>
            <person name="Krepps M."/>
            <person name="McGregor P.A."/>
            <person name="Hong C."/>
            <person name="Park K.H."/>
            <person name="Akmal A."/>
            <person name="Feldman A."/>
            <person name="Lin J.S."/>
            <person name="Chang W.E."/>
            <person name="Higgs B.W."/>
            <person name="Demirev P."/>
            <person name="Lindquist J."/>
            <person name="Liem A."/>
            <person name="Fochler E."/>
            <person name="Read T.D."/>
            <person name="Tapia R."/>
            <person name="Johnson S."/>
            <person name="Bishop-Lilly K.A."/>
            <person name="Detter C."/>
            <person name="Han C."/>
            <person name="Sozhamannan S."/>
            <person name="Rosenzweig C.N."/>
            <person name="Skowronski E.W."/>
        </authorList>
    </citation>
    <scope>NUCLEOTIDE SEQUENCE [LARGE SCALE GENOMIC DNA]</scope>
    <source>
        <strain evidence="4 5">AK5</strain>
    </source>
</reference>
<organism evidence="4 5">
    <name type="scientific">Aliidiomarina haloalkalitolerans</name>
    <dbReference type="NCBI Taxonomy" id="859059"/>
    <lineage>
        <taxon>Bacteria</taxon>
        <taxon>Pseudomonadati</taxon>
        <taxon>Pseudomonadota</taxon>
        <taxon>Gammaproteobacteria</taxon>
        <taxon>Alteromonadales</taxon>
        <taxon>Idiomarinaceae</taxon>
        <taxon>Aliidiomarina</taxon>
    </lineage>
</organism>
<evidence type="ECO:0000259" key="3">
    <source>
        <dbReference type="Pfam" id="PF21447"/>
    </source>
</evidence>
<feature type="domain" description="Ppx/GppA phosphatase C-terminal" evidence="3">
    <location>
        <begin position="308"/>
        <end position="474"/>
    </location>
</feature>
<evidence type="ECO:0000256" key="1">
    <source>
        <dbReference type="ARBA" id="ARBA00022801"/>
    </source>
</evidence>
<keyword evidence="5" id="KW-1185">Reference proteome</keyword>
<dbReference type="Proteomes" id="UP000288212">
    <property type="component" value="Unassembled WGS sequence"/>
</dbReference>
<dbReference type="Gene3D" id="3.30.420.150">
    <property type="entry name" value="Exopolyphosphatase. Domain 2"/>
    <property type="match status" value="1"/>
</dbReference>
<evidence type="ECO:0000259" key="2">
    <source>
        <dbReference type="Pfam" id="PF02541"/>
    </source>
</evidence>
<proteinExistence type="predicted"/>
<dbReference type="FunFam" id="3.30.420.40:FF:000023">
    <property type="entry name" value="Guanosine-5'-triphosphate,3'-diphosphate pyrophosphatase"/>
    <property type="match status" value="1"/>
</dbReference>
<dbReference type="SUPFAM" id="SSF53067">
    <property type="entry name" value="Actin-like ATPase domain"/>
    <property type="match status" value="2"/>
</dbReference>
<dbReference type="InterPro" id="IPR043129">
    <property type="entry name" value="ATPase_NBD"/>
</dbReference>
<dbReference type="Pfam" id="PF02541">
    <property type="entry name" value="Ppx-GppA"/>
    <property type="match status" value="1"/>
</dbReference>
<dbReference type="Pfam" id="PF21447">
    <property type="entry name" value="Ppx-GppA_III"/>
    <property type="match status" value="1"/>
</dbReference>
<dbReference type="PANTHER" id="PTHR30005:SF0">
    <property type="entry name" value="RETROGRADE REGULATION PROTEIN 2"/>
    <property type="match status" value="1"/>
</dbReference>
<protein>
    <submittedName>
        <fullName evidence="4">Guanosine-5'-triphosphate,3'-diphosphate pyrophosphatase</fullName>
    </submittedName>
</protein>
<feature type="domain" description="Ppx/GppA phosphatase N-terminal" evidence="2">
    <location>
        <begin position="20"/>
        <end position="300"/>
    </location>
</feature>
<dbReference type="SUPFAM" id="SSF109604">
    <property type="entry name" value="HD-domain/PDEase-like"/>
    <property type="match status" value="1"/>
</dbReference>
<name>A0A432VUP0_9GAMM</name>
<dbReference type="InterPro" id="IPR030673">
    <property type="entry name" value="PyroPPase_GppA_Ppx"/>
</dbReference>
<dbReference type="InterPro" id="IPR048950">
    <property type="entry name" value="Ppx_GppA_C"/>
</dbReference>
<dbReference type="GO" id="GO:0015949">
    <property type="term" value="P:nucleobase-containing small molecule interconversion"/>
    <property type="evidence" value="ECO:0007669"/>
    <property type="project" value="TreeGrafter"/>
</dbReference>